<proteinExistence type="predicted"/>
<dbReference type="InterPro" id="IPR011006">
    <property type="entry name" value="CheY-like_superfamily"/>
</dbReference>
<accession>A0ABY6DKQ4</accession>
<dbReference type="InterPro" id="IPR036388">
    <property type="entry name" value="WH-like_DNA-bd_sf"/>
</dbReference>
<dbReference type="Pfam" id="PF00486">
    <property type="entry name" value="Trans_reg_C"/>
    <property type="match status" value="1"/>
</dbReference>
<evidence type="ECO:0000313" key="10">
    <source>
        <dbReference type="EMBL" id="UXY14954.1"/>
    </source>
</evidence>
<dbReference type="InterPro" id="IPR001789">
    <property type="entry name" value="Sig_transdc_resp-reg_receiver"/>
</dbReference>
<dbReference type="InterPro" id="IPR006291">
    <property type="entry name" value="CusR-like"/>
</dbReference>
<evidence type="ECO:0000256" key="4">
    <source>
        <dbReference type="ARBA" id="ARBA00023125"/>
    </source>
</evidence>
<dbReference type="EMBL" id="CP106753">
    <property type="protein sequence ID" value="UXY14954.1"/>
    <property type="molecule type" value="Genomic_DNA"/>
</dbReference>
<keyword evidence="11" id="KW-1185">Reference proteome</keyword>
<evidence type="ECO:0000256" key="6">
    <source>
        <dbReference type="PROSITE-ProRule" id="PRU00169"/>
    </source>
</evidence>
<feature type="domain" description="OmpR/PhoB-type" evidence="9">
    <location>
        <begin position="124"/>
        <end position="222"/>
    </location>
</feature>
<keyword evidence="1 6" id="KW-0597">Phosphoprotein</keyword>
<dbReference type="Gene3D" id="3.40.50.2300">
    <property type="match status" value="1"/>
</dbReference>
<dbReference type="InterPro" id="IPR039420">
    <property type="entry name" value="WalR-like"/>
</dbReference>
<dbReference type="Gene3D" id="1.10.10.10">
    <property type="entry name" value="Winged helix-like DNA-binding domain superfamily/Winged helix DNA-binding domain"/>
    <property type="match status" value="1"/>
</dbReference>
<sequence length="226" mass="25612">MRILIVEDEAKTAGYLKQGLSESGYAVDIACDGVDGLHKALEEDFDLIILDVMLPLLDGWGVLEGVRRRKQTPVLMLTARSRVDDRVRGLESGADDYLIKPFAFAELLARIKLLLKRNNKVNPAEVLSLGGLELDPVKHRAYRDGHRIELTAREFALLHLLMRRSGEVLTRTLIASHVWDVNFDTDTNIVDVAIRRLRAKVDDDYPHKLIHTVRGAGYMFEVREDE</sequence>
<organism evidence="10 11">
    <name type="scientific">Chitiniphilus purpureus</name>
    <dbReference type="NCBI Taxonomy" id="2981137"/>
    <lineage>
        <taxon>Bacteria</taxon>
        <taxon>Pseudomonadati</taxon>
        <taxon>Pseudomonadota</taxon>
        <taxon>Betaproteobacteria</taxon>
        <taxon>Neisseriales</taxon>
        <taxon>Chitinibacteraceae</taxon>
        <taxon>Chitiniphilus</taxon>
    </lineage>
</organism>
<evidence type="ECO:0000256" key="5">
    <source>
        <dbReference type="ARBA" id="ARBA00023163"/>
    </source>
</evidence>
<feature type="modified residue" description="4-aspartylphosphate" evidence="6">
    <location>
        <position position="51"/>
    </location>
</feature>
<gene>
    <name evidence="10" type="ORF">N8I74_16780</name>
</gene>
<dbReference type="CDD" id="cd19935">
    <property type="entry name" value="REC_OmpR_CusR-like"/>
    <property type="match status" value="1"/>
</dbReference>
<protein>
    <submittedName>
        <fullName evidence="10">Heavy metal response regulator transcription factor</fullName>
    </submittedName>
</protein>
<reference evidence="10" key="1">
    <citation type="submission" date="2022-10" db="EMBL/GenBank/DDBJ databases">
        <title>Chitiniphilus purpureus sp. nov., a novel chitin-degrading bacterium isolated from crawfish pond sediment.</title>
        <authorList>
            <person name="Li K."/>
        </authorList>
    </citation>
    <scope>NUCLEOTIDE SEQUENCE</scope>
    <source>
        <strain evidence="10">CD1</strain>
    </source>
</reference>
<keyword evidence="5" id="KW-0804">Transcription</keyword>
<evidence type="ECO:0000256" key="2">
    <source>
        <dbReference type="ARBA" id="ARBA00023012"/>
    </source>
</evidence>
<dbReference type="PANTHER" id="PTHR48111:SF41">
    <property type="entry name" value="TRANSCRIPTIONAL REGULATORY PROTEIN CUSR-RELATED"/>
    <property type="match status" value="1"/>
</dbReference>
<evidence type="ECO:0000313" key="11">
    <source>
        <dbReference type="Proteomes" id="UP001061302"/>
    </source>
</evidence>
<keyword evidence="2" id="KW-0902">Two-component regulatory system</keyword>
<name>A0ABY6DKQ4_9NEIS</name>
<evidence type="ECO:0000256" key="1">
    <source>
        <dbReference type="ARBA" id="ARBA00022553"/>
    </source>
</evidence>
<dbReference type="RefSeq" id="WP_263124301.1">
    <property type="nucleotide sequence ID" value="NZ_CP106753.1"/>
</dbReference>
<evidence type="ECO:0000256" key="7">
    <source>
        <dbReference type="PROSITE-ProRule" id="PRU01091"/>
    </source>
</evidence>
<keyword evidence="4 7" id="KW-0238">DNA-binding</keyword>
<dbReference type="CDD" id="cd00383">
    <property type="entry name" value="trans_reg_C"/>
    <property type="match status" value="1"/>
</dbReference>
<dbReference type="PROSITE" id="PS50110">
    <property type="entry name" value="RESPONSE_REGULATORY"/>
    <property type="match status" value="1"/>
</dbReference>
<dbReference type="PROSITE" id="PS51755">
    <property type="entry name" value="OMPR_PHOB"/>
    <property type="match status" value="1"/>
</dbReference>
<evidence type="ECO:0000259" key="8">
    <source>
        <dbReference type="PROSITE" id="PS50110"/>
    </source>
</evidence>
<dbReference type="Pfam" id="PF00072">
    <property type="entry name" value="Response_reg"/>
    <property type="match status" value="1"/>
</dbReference>
<dbReference type="PANTHER" id="PTHR48111">
    <property type="entry name" value="REGULATOR OF RPOS"/>
    <property type="match status" value="1"/>
</dbReference>
<feature type="DNA-binding region" description="OmpR/PhoB-type" evidence="7">
    <location>
        <begin position="124"/>
        <end position="222"/>
    </location>
</feature>
<dbReference type="Proteomes" id="UP001061302">
    <property type="component" value="Chromosome"/>
</dbReference>
<keyword evidence="3" id="KW-0805">Transcription regulation</keyword>
<dbReference type="SUPFAM" id="SSF52172">
    <property type="entry name" value="CheY-like"/>
    <property type="match status" value="1"/>
</dbReference>
<dbReference type="InterPro" id="IPR001867">
    <property type="entry name" value="OmpR/PhoB-type_DNA-bd"/>
</dbReference>
<evidence type="ECO:0000259" key="9">
    <source>
        <dbReference type="PROSITE" id="PS51755"/>
    </source>
</evidence>
<dbReference type="SMART" id="SM00448">
    <property type="entry name" value="REC"/>
    <property type="match status" value="1"/>
</dbReference>
<dbReference type="SMART" id="SM00862">
    <property type="entry name" value="Trans_reg_C"/>
    <property type="match status" value="1"/>
</dbReference>
<feature type="domain" description="Response regulatory" evidence="8">
    <location>
        <begin position="2"/>
        <end position="115"/>
    </location>
</feature>
<dbReference type="Gene3D" id="6.10.250.690">
    <property type="match status" value="1"/>
</dbReference>
<evidence type="ECO:0000256" key="3">
    <source>
        <dbReference type="ARBA" id="ARBA00023015"/>
    </source>
</evidence>
<dbReference type="NCBIfam" id="TIGR01387">
    <property type="entry name" value="cztR_silR_copR"/>
    <property type="match status" value="1"/>
</dbReference>